<dbReference type="CDD" id="cd11593">
    <property type="entry name" value="Agmatinase-like_2"/>
    <property type="match status" value="1"/>
</dbReference>
<keyword evidence="3 5" id="KW-0378">Hydrolase</keyword>
<evidence type="ECO:0000256" key="2">
    <source>
        <dbReference type="ARBA" id="ARBA00022723"/>
    </source>
</evidence>
<dbReference type="InterPro" id="IPR005925">
    <property type="entry name" value="Agmatinase-rel"/>
</dbReference>
<dbReference type="OrthoDB" id="9788689at2"/>
<feature type="binding site" evidence="4">
    <location>
        <position position="161"/>
    </location>
    <ligand>
        <name>Mn(2+)</name>
        <dbReference type="ChEBI" id="CHEBI:29035"/>
        <label>1</label>
    </ligand>
</feature>
<keyword evidence="6" id="KW-1185">Reference proteome</keyword>
<gene>
    <name evidence="5" type="primary">speB</name>
    <name evidence="5" type="ORF">F1649_01985</name>
</gene>
<comment type="similarity">
    <text evidence="1">Belongs to the arginase family. Agmatinase subfamily.</text>
</comment>
<evidence type="ECO:0000256" key="1">
    <source>
        <dbReference type="ARBA" id="ARBA00009227"/>
    </source>
</evidence>
<evidence type="ECO:0000256" key="4">
    <source>
        <dbReference type="PIRSR" id="PIRSR036979-1"/>
    </source>
</evidence>
<accession>A0A5M9HIT5</accession>
<dbReference type="SUPFAM" id="SSF52768">
    <property type="entry name" value="Arginase/deacetylase"/>
    <property type="match status" value="1"/>
</dbReference>
<protein>
    <submittedName>
        <fullName evidence="5">Agmatinase</fullName>
        <ecNumber evidence="5">3.5.3.11</ecNumber>
    </submittedName>
</protein>
<feature type="binding site" evidence="4">
    <location>
        <position position="244"/>
    </location>
    <ligand>
        <name>Mn(2+)</name>
        <dbReference type="ChEBI" id="CHEBI:29035"/>
        <label>1</label>
    </ligand>
</feature>
<dbReference type="EC" id="3.5.3.11" evidence="5"/>
<dbReference type="GO" id="GO:0008783">
    <property type="term" value="F:agmatinase activity"/>
    <property type="evidence" value="ECO:0007669"/>
    <property type="project" value="UniProtKB-EC"/>
</dbReference>
<dbReference type="PIRSF" id="PIRSF036979">
    <property type="entry name" value="Arginase"/>
    <property type="match status" value="1"/>
</dbReference>
<organism evidence="5 6">
    <name type="scientific">Arcticibacter tournemirensis</name>
    <dbReference type="NCBI Taxonomy" id="699437"/>
    <lineage>
        <taxon>Bacteria</taxon>
        <taxon>Pseudomonadati</taxon>
        <taxon>Bacteroidota</taxon>
        <taxon>Sphingobacteriia</taxon>
        <taxon>Sphingobacteriales</taxon>
        <taxon>Sphingobacteriaceae</taxon>
        <taxon>Arcticibacter</taxon>
    </lineage>
</organism>
<dbReference type="InterPro" id="IPR006035">
    <property type="entry name" value="Ureohydrolase"/>
</dbReference>
<dbReference type="InterPro" id="IPR023696">
    <property type="entry name" value="Ureohydrolase_dom_sf"/>
</dbReference>
<reference evidence="5 6" key="1">
    <citation type="submission" date="2019-09" db="EMBL/GenBank/DDBJ databases">
        <title>Pararcticibacter amylolyticus gen. nov., sp. nov., isolated from a rottenly hemp rope, and reclassification of Pedobacter tournemirensis as Pararcticibacter tournemirensis comb. nov.</title>
        <authorList>
            <person name="Cai Y."/>
        </authorList>
    </citation>
    <scope>NUCLEOTIDE SEQUENCE [LARGE SCALE GENOMIC DNA]</scope>
    <source>
        <strain evidence="5 6">TF5-37.2-LB10</strain>
    </source>
</reference>
<evidence type="ECO:0000256" key="3">
    <source>
        <dbReference type="ARBA" id="ARBA00022801"/>
    </source>
</evidence>
<dbReference type="PANTHER" id="PTHR11358:SF26">
    <property type="entry name" value="GUANIDINO ACID HYDROLASE, MITOCHONDRIAL"/>
    <property type="match status" value="1"/>
</dbReference>
<sequence length="314" mass="35156">MVFFFIGQPQLHISYLCPFIFLMKALDRNNFLGLTDKSHCDYANCSVIIQQFPYEYTSSYLPGSSKGPAAIVKASEFVETYDEEIDADIAEKIGIGTLVPASFNDKVNEDAVNFIADETSELLSDNKFVVSIGAEHTVTFGIVKAFAKKYRNLTVLQIDAHSDLRFSYHDNIYSHASVMARIHEMGLTICQAGIRAQSREEADLIKKADNIHTFYAHQIRQNPLWMEELIAPMSNDVYITIDADGFDPSVIPAVGTAEPNGLFWGETLELLKMVCKERNVVGFDVVECAPVEGSILSEYTLAKLIYKLIGYRFS</sequence>
<dbReference type="Gene3D" id="3.40.800.10">
    <property type="entry name" value="Ureohydrolase domain"/>
    <property type="match status" value="1"/>
</dbReference>
<proteinExistence type="inferred from homology"/>
<keyword evidence="2 4" id="KW-0479">Metal-binding</keyword>
<feature type="binding site" evidence="4">
    <location>
        <position position="136"/>
    </location>
    <ligand>
        <name>Mn(2+)</name>
        <dbReference type="ChEBI" id="CHEBI:29035"/>
        <label>1</label>
    </ligand>
</feature>
<dbReference type="PANTHER" id="PTHR11358">
    <property type="entry name" value="ARGINASE/AGMATINASE"/>
    <property type="match status" value="1"/>
</dbReference>
<evidence type="ECO:0000313" key="5">
    <source>
        <dbReference type="EMBL" id="KAA8486375.1"/>
    </source>
</evidence>
<dbReference type="PROSITE" id="PS51409">
    <property type="entry name" value="ARGINASE_2"/>
    <property type="match status" value="1"/>
</dbReference>
<comment type="caution">
    <text evidence="5">The sequence shown here is derived from an EMBL/GenBank/DDBJ whole genome shotgun (WGS) entry which is preliminary data.</text>
</comment>
<feature type="binding site" evidence="4">
    <location>
        <position position="159"/>
    </location>
    <ligand>
        <name>Mn(2+)</name>
        <dbReference type="ChEBI" id="CHEBI:29035"/>
        <label>1</label>
    </ligand>
</feature>
<dbReference type="NCBIfam" id="TIGR01230">
    <property type="entry name" value="agmatinase"/>
    <property type="match status" value="1"/>
</dbReference>
<name>A0A5M9HIT5_9SPHI</name>
<dbReference type="AlphaFoldDB" id="A0A5M9HIT5"/>
<comment type="cofactor">
    <cofactor evidence="4">
        <name>Mn(2+)</name>
        <dbReference type="ChEBI" id="CHEBI:29035"/>
    </cofactor>
    <text evidence="4">Binds 2 manganese ions per subunit.</text>
</comment>
<dbReference type="EMBL" id="VWNE01000002">
    <property type="protein sequence ID" value="KAA8486375.1"/>
    <property type="molecule type" value="Genomic_DNA"/>
</dbReference>
<keyword evidence="4" id="KW-0464">Manganese</keyword>
<evidence type="ECO:0000313" key="6">
    <source>
        <dbReference type="Proteomes" id="UP000322918"/>
    </source>
</evidence>
<dbReference type="Pfam" id="PF00491">
    <property type="entry name" value="Arginase"/>
    <property type="match status" value="1"/>
</dbReference>
<feature type="binding site" evidence="4">
    <location>
        <position position="242"/>
    </location>
    <ligand>
        <name>Mn(2+)</name>
        <dbReference type="ChEBI" id="CHEBI:29035"/>
        <label>1</label>
    </ligand>
</feature>
<dbReference type="Proteomes" id="UP000322918">
    <property type="component" value="Unassembled WGS sequence"/>
</dbReference>
<feature type="binding site" evidence="4">
    <location>
        <position position="163"/>
    </location>
    <ligand>
        <name>Mn(2+)</name>
        <dbReference type="ChEBI" id="CHEBI:29035"/>
        <label>1</label>
    </ligand>
</feature>
<dbReference type="GO" id="GO:0033389">
    <property type="term" value="P:putrescine biosynthetic process from arginine, via agmatine"/>
    <property type="evidence" value="ECO:0007669"/>
    <property type="project" value="TreeGrafter"/>
</dbReference>
<dbReference type="GO" id="GO:0046872">
    <property type="term" value="F:metal ion binding"/>
    <property type="evidence" value="ECO:0007669"/>
    <property type="project" value="UniProtKB-KW"/>
</dbReference>